<dbReference type="VEuPathDB" id="FungiDB:VP01_850g4"/>
<protein>
    <submittedName>
        <fullName evidence="1">Uncharacterized protein</fullName>
    </submittedName>
</protein>
<dbReference type="Proteomes" id="UP000037035">
    <property type="component" value="Unassembled WGS sequence"/>
</dbReference>
<sequence>MLSRSMIYVHIKLMWGMISKHSRFSDTGQIEDVLATCQSTALIATKEIQMLRDSKVGQMKISKGAIHISQFIIKYMWATMAKLGMQVRAPNLNAQPDYLYNEAFHLSAITTFQQAVINKVYS</sequence>
<gene>
    <name evidence="1" type="ORF">VP01_850g4</name>
</gene>
<accession>A0A0L6U9V6</accession>
<name>A0A0L6U9V6_9BASI</name>
<comment type="caution">
    <text evidence="1">The sequence shown here is derived from an EMBL/GenBank/DDBJ whole genome shotgun (WGS) entry which is preliminary data.</text>
</comment>
<evidence type="ECO:0000313" key="1">
    <source>
        <dbReference type="EMBL" id="KNZ45077.1"/>
    </source>
</evidence>
<dbReference type="EMBL" id="LAVV01014060">
    <property type="protein sequence ID" value="KNZ45077.1"/>
    <property type="molecule type" value="Genomic_DNA"/>
</dbReference>
<evidence type="ECO:0000313" key="2">
    <source>
        <dbReference type="Proteomes" id="UP000037035"/>
    </source>
</evidence>
<keyword evidence="2" id="KW-1185">Reference proteome</keyword>
<proteinExistence type="predicted"/>
<feature type="non-terminal residue" evidence="1">
    <location>
        <position position="122"/>
    </location>
</feature>
<reference evidence="1 2" key="1">
    <citation type="submission" date="2015-08" db="EMBL/GenBank/DDBJ databases">
        <title>Next Generation Sequencing and Analysis of the Genome of Puccinia sorghi L Schw, the Causal Agent of Maize Common Rust.</title>
        <authorList>
            <person name="Rochi L."/>
            <person name="Burguener G."/>
            <person name="Darino M."/>
            <person name="Turjanski A."/>
            <person name="Kreff E."/>
            <person name="Dieguez M.J."/>
            <person name="Sacco F."/>
        </authorList>
    </citation>
    <scope>NUCLEOTIDE SEQUENCE [LARGE SCALE GENOMIC DNA]</scope>
    <source>
        <strain evidence="1 2">RO10H11247</strain>
    </source>
</reference>
<dbReference type="OrthoDB" id="2516704at2759"/>
<organism evidence="1 2">
    <name type="scientific">Puccinia sorghi</name>
    <dbReference type="NCBI Taxonomy" id="27349"/>
    <lineage>
        <taxon>Eukaryota</taxon>
        <taxon>Fungi</taxon>
        <taxon>Dikarya</taxon>
        <taxon>Basidiomycota</taxon>
        <taxon>Pucciniomycotina</taxon>
        <taxon>Pucciniomycetes</taxon>
        <taxon>Pucciniales</taxon>
        <taxon>Pucciniaceae</taxon>
        <taxon>Puccinia</taxon>
    </lineage>
</organism>
<dbReference type="AlphaFoldDB" id="A0A0L6U9V6"/>